<dbReference type="EC" id="2.10.1.1" evidence="5 13"/>
<comment type="function">
    <text evidence="2 13">Catalyzes the insertion of molybdate into adenylated molybdopterin with the concomitant release of AMP.</text>
</comment>
<evidence type="ECO:0000313" key="15">
    <source>
        <dbReference type="EMBL" id="QBM28857.1"/>
    </source>
</evidence>
<dbReference type="SUPFAM" id="SSF63882">
    <property type="entry name" value="MoeA N-terminal region -like"/>
    <property type="match status" value="1"/>
</dbReference>
<dbReference type="Gene3D" id="2.40.340.10">
    <property type="entry name" value="MoeA, C-terminal, domain IV"/>
    <property type="match status" value="1"/>
</dbReference>
<gene>
    <name evidence="15" type="primary">moeA2</name>
    <name evidence="15" type="ORF">HPF_14240</name>
</gene>
<keyword evidence="16" id="KW-1185">Reference proteome</keyword>
<dbReference type="GO" id="GO:0005829">
    <property type="term" value="C:cytosol"/>
    <property type="evidence" value="ECO:0007669"/>
    <property type="project" value="TreeGrafter"/>
</dbReference>
<evidence type="ECO:0000256" key="13">
    <source>
        <dbReference type="RuleBase" id="RU365090"/>
    </source>
</evidence>
<dbReference type="FunFam" id="3.40.980.10:FF:000004">
    <property type="entry name" value="Molybdopterin molybdenumtransferase"/>
    <property type="match status" value="1"/>
</dbReference>
<evidence type="ECO:0000256" key="12">
    <source>
        <dbReference type="ARBA" id="ARBA00047317"/>
    </source>
</evidence>
<dbReference type="GO" id="GO:0006777">
    <property type="term" value="P:Mo-molybdopterin cofactor biosynthetic process"/>
    <property type="evidence" value="ECO:0007669"/>
    <property type="project" value="UniProtKB-UniRule"/>
</dbReference>
<dbReference type="InterPro" id="IPR038987">
    <property type="entry name" value="MoeA-like"/>
</dbReference>
<keyword evidence="10 13" id="KW-0460">Magnesium</keyword>
<dbReference type="RefSeq" id="WP_133156961.1">
    <property type="nucleotide sequence ID" value="NZ_CP037867.1"/>
</dbReference>
<evidence type="ECO:0000259" key="14">
    <source>
        <dbReference type="SMART" id="SM00852"/>
    </source>
</evidence>
<comment type="pathway">
    <text evidence="3 13">Cofactor biosynthesis; molybdopterin biosynthesis.</text>
</comment>
<dbReference type="Gene3D" id="3.90.105.10">
    <property type="entry name" value="Molybdopterin biosynthesis moea protein, domain 2"/>
    <property type="match status" value="1"/>
</dbReference>
<evidence type="ECO:0000256" key="11">
    <source>
        <dbReference type="ARBA" id="ARBA00023150"/>
    </source>
</evidence>
<comment type="cofactor">
    <cofactor evidence="1 13">
        <name>Mg(2+)</name>
        <dbReference type="ChEBI" id="CHEBI:18420"/>
    </cofactor>
</comment>
<dbReference type="Pfam" id="PF03453">
    <property type="entry name" value="MoeA_N"/>
    <property type="match status" value="1"/>
</dbReference>
<keyword evidence="11 13" id="KW-0501">Molybdenum cofactor biosynthesis</keyword>
<proteinExistence type="inferred from homology"/>
<dbReference type="CDD" id="cd00887">
    <property type="entry name" value="MoeA"/>
    <property type="match status" value="1"/>
</dbReference>
<evidence type="ECO:0000256" key="3">
    <source>
        <dbReference type="ARBA" id="ARBA00005046"/>
    </source>
</evidence>
<dbReference type="NCBIfam" id="TIGR00177">
    <property type="entry name" value="molyb_syn"/>
    <property type="match status" value="1"/>
</dbReference>
<keyword evidence="9 13" id="KW-0479">Metal-binding</keyword>
<dbReference type="Pfam" id="PF03454">
    <property type="entry name" value="MoeA_C"/>
    <property type="match status" value="1"/>
</dbReference>
<dbReference type="InterPro" id="IPR036688">
    <property type="entry name" value="MoeA_C_domain_IV_sf"/>
</dbReference>
<dbReference type="SMART" id="SM00852">
    <property type="entry name" value="MoCF_biosynth"/>
    <property type="match status" value="1"/>
</dbReference>
<dbReference type="FunFam" id="2.40.340.10:FF:000003">
    <property type="entry name" value="Molybdopterin molybdenumtransferase"/>
    <property type="match status" value="1"/>
</dbReference>
<evidence type="ECO:0000313" key="16">
    <source>
        <dbReference type="Proteomes" id="UP000293912"/>
    </source>
</evidence>
<dbReference type="Pfam" id="PF00994">
    <property type="entry name" value="MoCF_biosynth"/>
    <property type="match status" value="1"/>
</dbReference>
<dbReference type="SUPFAM" id="SSF63867">
    <property type="entry name" value="MoeA C-terminal domain-like"/>
    <property type="match status" value="1"/>
</dbReference>
<protein>
    <recommendedName>
        <fullName evidence="6 13">Molybdopterin molybdenumtransferase</fullName>
        <ecNumber evidence="5 13">2.10.1.1</ecNumber>
    </recommendedName>
</protein>
<feature type="domain" description="MoaB/Mog" evidence="14">
    <location>
        <begin position="195"/>
        <end position="336"/>
    </location>
</feature>
<dbReference type="AlphaFoldDB" id="A0A4P6WYN9"/>
<sequence>MKTIEQIAAELQGYDPKALRAVDVNAFLARLVTPVSETEACGVFGALGRVLADDVVSPISVPPHDNSAMDGFAFDGGQLQPGQPLVLRCLGTAYAGQAWSGQAGAGDCVKIMTGAIMPAGTDTVVPIEFVKVDGETVTVPADVVRQGDNRRLLGEDLMAGRPALARGQTLGPAALGLIASLGLPTVPVFRRLKVAYFSTGDEILSLGEAPREGAVYDSNRYTVFGLLTRMGIEVLDMGVVKDEPAALEAAFRRAASEADAIITSGGVSMGEADHTKAMMKQLGDVAFWRIAMRPGRPMAVGRIVQEGKSSVLFGLPGNPVAVMVTFLAFVRPALQRMMGCAACEPVLLQAHSAEALRKKPGRTEYQRGIVTREADGTLRVRTTGNQGSGVLRSMVEGNGLIVLHHDQGNVAVGDPVDVMMFDGAI</sequence>
<dbReference type="NCBIfam" id="NF045515">
    <property type="entry name" value="Glp_gephyrin"/>
    <property type="match status" value="1"/>
</dbReference>
<evidence type="ECO:0000256" key="4">
    <source>
        <dbReference type="ARBA" id="ARBA00010763"/>
    </source>
</evidence>
<name>A0A4P6WYN9_HYDPS</name>
<accession>A0A4P6WYN9</accession>
<dbReference type="PANTHER" id="PTHR10192:SF5">
    <property type="entry name" value="GEPHYRIN"/>
    <property type="match status" value="1"/>
</dbReference>
<reference evidence="15 16" key="1">
    <citation type="submission" date="2019-03" db="EMBL/GenBank/DDBJ databases">
        <authorList>
            <person name="Sebastian G."/>
            <person name="Baumann P."/>
            <person name="Ruckert C."/>
            <person name="Kalinowski J."/>
            <person name="Nebel B."/>
            <person name="Takors R."/>
            <person name="Blombach B."/>
        </authorList>
    </citation>
    <scope>NUCLEOTIDE SEQUENCE [LARGE SCALE GENOMIC DNA]</scope>
    <source>
        <strain evidence="15 16">DSM 1084</strain>
    </source>
</reference>
<organism evidence="15 16">
    <name type="scientific">Hydrogenophaga pseudoflava</name>
    <name type="common">Pseudomonas carboxydoflava</name>
    <dbReference type="NCBI Taxonomy" id="47421"/>
    <lineage>
        <taxon>Bacteria</taxon>
        <taxon>Pseudomonadati</taxon>
        <taxon>Pseudomonadota</taxon>
        <taxon>Betaproteobacteria</taxon>
        <taxon>Burkholderiales</taxon>
        <taxon>Comamonadaceae</taxon>
        <taxon>Hydrogenophaga</taxon>
    </lineage>
</organism>
<keyword evidence="7 13" id="KW-0500">Molybdenum</keyword>
<evidence type="ECO:0000256" key="8">
    <source>
        <dbReference type="ARBA" id="ARBA00022679"/>
    </source>
</evidence>
<dbReference type="Proteomes" id="UP000293912">
    <property type="component" value="Chromosome"/>
</dbReference>
<dbReference type="InterPro" id="IPR005110">
    <property type="entry name" value="MoeA_linker/N"/>
</dbReference>
<evidence type="ECO:0000256" key="9">
    <source>
        <dbReference type="ARBA" id="ARBA00022723"/>
    </source>
</evidence>
<dbReference type="GO" id="GO:0046872">
    <property type="term" value="F:metal ion binding"/>
    <property type="evidence" value="ECO:0007669"/>
    <property type="project" value="UniProtKB-UniRule"/>
</dbReference>
<dbReference type="Gene3D" id="2.170.190.11">
    <property type="entry name" value="Molybdopterin biosynthesis moea protein, domain 3"/>
    <property type="match status" value="1"/>
</dbReference>
<dbReference type="KEGG" id="hpse:HPF_14240"/>
<evidence type="ECO:0000256" key="7">
    <source>
        <dbReference type="ARBA" id="ARBA00022505"/>
    </source>
</evidence>
<evidence type="ECO:0000256" key="5">
    <source>
        <dbReference type="ARBA" id="ARBA00013269"/>
    </source>
</evidence>
<comment type="similarity">
    <text evidence="4 13">Belongs to the MoeA family.</text>
</comment>
<dbReference type="InterPro" id="IPR036135">
    <property type="entry name" value="MoeA_linker/N_sf"/>
</dbReference>
<evidence type="ECO:0000256" key="10">
    <source>
        <dbReference type="ARBA" id="ARBA00022842"/>
    </source>
</evidence>
<dbReference type="EMBL" id="CP037867">
    <property type="protein sequence ID" value="QBM28857.1"/>
    <property type="molecule type" value="Genomic_DNA"/>
</dbReference>
<dbReference type="InterPro" id="IPR001453">
    <property type="entry name" value="MoaB/Mog_dom"/>
</dbReference>
<evidence type="ECO:0000256" key="1">
    <source>
        <dbReference type="ARBA" id="ARBA00001946"/>
    </source>
</evidence>
<evidence type="ECO:0000256" key="6">
    <source>
        <dbReference type="ARBA" id="ARBA00021108"/>
    </source>
</evidence>
<evidence type="ECO:0000256" key="2">
    <source>
        <dbReference type="ARBA" id="ARBA00002901"/>
    </source>
</evidence>
<dbReference type="GO" id="GO:0061599">
    <property type="term" value="F:molybdopterin molybdotransferase activity"/>
    <property type="evidence" value="ECO:0007669"/>
    <property type="project" value="UniProtKB-UniRule"/>
</dbReference>
<dbReference type="InterPro" id="IPR005111">
    <property type="entry name" value="MoeA_C_domain_IV"/>
</dbReference>
<dbReference type="UniPathway" id="UPA00344"/>
<dbReference type="SUPFAM" id="SSF53218">
    <property type="entry name" value="Molybdenum cofactor biosynthesis proteins"/>
    <property type="match status" value="1"/>
</dbReference>
<comment type="catalytic activity">
    <reaction evidence="12">
        <text>adenylyl-molybdopterin + molybdate = Mo-molybdopterin + AMP + H(+)</text>
        <dbReference type="Rhea" id="RHEA:35047"/>
        <dbReference type="ChEBI" id="CHEBI:15378"/>
        <dbReference type="ChEBI" id="CHEBI:36264"/>
        <dbReference type="ChEBI" id="CHEBI:62727"/>
        <dbReference type="ChEBI" id="CHEBI:71302"/>
        <dbReference type="ChEBI" id="CHEBI:456215"/>
        <dbReference type="EC" id="2.10.1.1"/>
    </reaction>
</comment>
<keyword evidence="8 13" id="KW-0808">Transferase</keyword>
<dbReference type="Gene3D" id="3.40.980.10">
    <property type="entry name" value="MoaB/Mog-like domain"/>
    <property type="match status" value="1"/>
</dbReference>
<dbReference type="InterPro" id="IPR036425">
    <property type="entry name" value="MoaB/Mog-like_dom_sf"/>
</dbReference>
<dbReference type="PANTHER" id="PTHR10192">
    <property type="entry name" value="MOLYBDOPTERIN BIOSYNTHESIS PROTEIN"/>
    <property type="match status" value="1"/>
</dbReference>